<dbReference type="InterPro" id="IPR011993">
    <property type="entry name" value="PH-like_dom_sf"/>
</dbReference>
<proteinExistence type="predicted"/>
<protein>
    <recommendedName>
        <fullName evidence="7">VASt domain-containing protein</fullName>
    </recommendedName>
</protein>
<keyword evidence="3 6" id="KW-1133">Transmembrane helix</keyword>
<feature type="region of interest" description="Disordered" evidence="5">
    <location>
        <begin position="974"/>
        <end position="1007"/>
    </location>
</feature>
<dbReference type="CDD" id="cd13220">
    <property type="entry name" value="PH-GRAM_GRAMDC"/>
    <property type="match status" value="1"/>
</dbReference>
<evidence type="ECO:0000259" key="7">
    <source>
        <dbReference type="PROSITE" id="PS51778"/>
    </source>
</evidence>
<feature type="compositionally biased region" description="Polar residues" evidence="5">
    <location>
        <begin position="391"/>
        <end position="404"/>
    </location>
</feature>
<feature type="region of interest" description="Disordered" evidence="5">
    <location>
        <begin position="391"/>
        <end position="468"/>
    </location>
</feature>
<evidence type="ECO:0000256" key="1">
    <source>
        <dbReference type="ARBA" id="ARBA00004167"/>
    </source>
</evidence>
<feature type="domain" description="VASt" evidence="7">
    <location>
        <begin position="564"/>
        <end position="749"/>
    </location>
</feature>
<dbReference type="GO" id="GO:0032934">
    <property type="term" value="F:sterol binding"/>
    <property type="evidence" value="ECO:0007669"/>
    <property type="project" value="TreeGrafter"/>
</dbReference>
<dbReference type="Gene3D" id="2.30.29.30">
    <property type="entry name" value="Pleckstrin-homology domain (PH domain)/Phosphotyrosine-binding domain (PTB)"/>
    <property type="match status" value="1"/>
</dbReference>
<dbReference type="Proteomes" id="UP000699462">
    <property type="component" value="Unassembled WGS sequence"/>
</dbReference>
<dbReference type="GO" id="GO:0005886">
    <property type="term" value="C:plasma membrane"/>
    <property type="evidence" value="ECO:0007669"/>
    <property type="project" value="TreeGrafter"/>
</dbReference>
<dbReference type="GO" id="GO:0140268">
    <property type="term" value="C:endoplasmic reticulum-plasma membrane contact site"/>
    <property type="evidence" value="ECO:0007669"/>
    <property type="project" value="TreeGrafter"/>
</dbReference>
<dbReference type="InterPro" id="IPR031968">
    <property type="entry name" value="VASt"/>
</dbReference>
<feature type="compositionally biased region" description="Low complexity" evidence="5">
    <location>
        <begin position="983"/>
        <end position="997"/>
    </location>
</feature>
<gene>
    <name evidence="8" type="ORF">P879_01132</name>
</gene>
<dbReference type="InterPro" id="IPR004182">
    <property type="entry name" value="GRAM"/>
</dbReference>
<dbReference type="SMART" id="SM00568">
    <property type="entry name" value="GRAM"/>
    <property type="match status" value="1"/>
</dbReference>
<feature type="compositionally biased region" description="Basic residues" evidence="5">
    <location>
        <begin position="512"/>
        <end position="522"/>
    </location>
</feature>
<evidence type="ECO:0000256" key="5">
    <source>
        <dbReference type="SAM" id="MobiDB-lite"/>
    </source>
</evidence>
<comment type="subcellular location">
    <subcellularLocation>
        <location evidence="1">Membrane</location>
        <topology evidence="1">Single-pass membrane protein</topology>
    </subcellularLocation>
</comment>
<feature type="region of interest" description="Disordered" evidence="5">
    <location>
        <begin position="494"/>
        <end position="541"/>
    </location>
</feature>
<keyword evidence="2 6" id="KW-0812">Transmembrane</keyword>
<feature type="compositionally biased region" description="Low complexity" evidence="5">
    <location>
        <begin position="118"/>
        <end position="147"/>
    </location>
</feature>
<dbReference type="GO" id="GO:0120015">
    <property type="term" value="F:sterol transfer activity"/>
    <property type="evidence" value="ECO:0007669"/>
    <property type="project" value="TreeGrafter"/>
</dbReference>
<dbReference type="AlphaFoldDB" id="A0A8T0DSN3"/>
<dbReference type="InterPro" id="IPR051482">
    <property type="entry name" value="Cholesterol_transport"/>
</dbReference>
<accession>A0A8T0DSN3</accession>
<evidence type="ECO:0000256" key="4">
    <source>
        <dbReference type="ARBA" id="ARBA00023136"/>
    </source>
</evidence>
<dbReference type="PANTHER" id="PTHR23319">
    <property type="entry name" value="GRAM DOMAIN CONTAINING 1B, ISOFORM E"/>
    <property type="match status" value="1"/>
</dbReference>
<evidence type="ECO:0000256" key="2">
    <source>
        <dbReference type="ARBA" id="ARBA00022692"/>
    </source>
</evidence>
<feature type="region of interest" description="Disordered" evidence="5">
    <location>
        <begin position="106"/>
        <end position="149"/>
    </location>
</feature>
<dbReference type="OrthoDB" id="2162691at2759"/>
<dbReference type="Pfam" id="PF16016">
    <property type="entry name" value="VASt"/>
    <property type="match status" value="1"/>
</dbReference>
<feature type="region of interest" description="Disordered" evidence="5">
    <location>
        <begin position="767"/>
        <end position="836"/>
    </location>
</feature>
<comment type="caution">
    <text evidence="8">The sequence shown here is derived from an EMBL/GenBank/DDBJ whole genome shotgun (WGS) entry which is preliminary data.</text>
</comment>
<feature type="compositionally biased region" description="Basic and acidic residues" evidence="5">
    <location>
        <begin position="772"/>
        <end position="796"/>
    </location>
</feature>
<evidence type="ECO:0000256" key="3">
    <source>
        <dbReference type="ARBA" id="ARBA00022989"/>
    </source>
</evidence>
<sequence>MCDVILNDGLNSAISSVYTVEGSPKPLTSSTNDSFTQLTSQCSDSDDCSGFVASTTEEPLKDDVGFSNGTLFKKIGTCGSQEDLHGTSLPVLHSDGRLRKCSLSAVPLSPHSSEGDSKSSGSSNQSDQQHLSVDSKLSSSKHNSTSTPNWTSFPDYVARKFLQDYWHSAPPLSSPPTQTNTTDGLASPPLSPVSLAPSVSRFSSRRLSEWYYSLAPSYKSKVEQFRRIFRATPVDTDRLLVDYACALSKNNHGLLLQGRMYVTENWICFYSKILYEQKIYLAVKEIIAITKEKTARVIPNAIQILYSKNHQRFFFTSFASRERTFAILRKVWENCRNHQSFLQANQTMSIDEIMQQVREIYGDDSLAMLEDEDTEPDPDLSGNAYVLSQGLQSTSDSSITNPGSIQEDVGELVHPTVRPRSHTTQSDPSPKHSGLGTTDEDEFNEDGLHPDTINSPHTDPEADGTDERNRLIERAMRCRTPDLRRNIDDRVVDTEPTLPVTHSTGNLSLKPERKKRSKKRRNQSSGLTDSSLAPGPVDSQLIIPDVDVDDPYGAVACTPTHDHPGQLYVNTLIPLSVDALFACIFTDSEFFHRLSTSRGTFNMVQATWPPLMWPTTDSESGHPEPIENIERTIGYTLSLKQKLGPRTCAAVEHQTLLVSESRPGRCYVVDAKVTNHAVPLCNCFCVVSRYCLLRAGRSSSRLCVSSRVVYEKPVFFGAKSIIENTCRSALIDFFTALTAQLTEMASRLSEEDRISGGYLSCRSSNVAVAPDQSDRHVPKDRERKSRDKRESNRDLSTRLNGDLASVSRQASTGKDTAIIGRSSSSPTHRVSGKSYSSHTPTSVDYIGLHNSKAAQEIGYFFLRPDRAWLLLVLISLLLCICLSMVYNRLVALEQLAQQLSVNSPSAGVFGPGSTPFDQSFFSHSSPTAPSPIDAAQIKLRSMRELTQTMESTLTQMQQVLNKVQQSIDLLDNIYSSSGSRSPTHNTQSTDSSTTSKSAEFPFDPSRS</sequence>
<name>A0A8T0DSN3_9TREM</name>
<evidence type="ECO:0000313" key="8">
    <source>
        <dbReference type="EMBL" id="KAF8570773.1"/>
    </source>
</evidence>
<dbReference type="PROSITE" id="PS51778">
    <property type="entry name" value="VAST"/>
    <property type="match status" value="1"/>
</dbReference>
<reference evidence="8 9" key="1">
    <citation type="submission" date="2019-07" db="EMBL/GenBank/DDBJ databases">
        <title>Annotation for the trematode Paragonimus westermani.</title>
        <authorList>
            <person name="Choi Y.-J."/>
        </authorList>
    </citation>
    <scope>NUCLEOTIDE SEQUENCE [LARGE SCALE GENOMIC DNA]</scope>
    <source>
        <strain evidence="8">180907_Pwestermani</strain>
    </source>
</reference>
<dbReference type="PANTHER" id="PTHR23319:SF4">
    <property type="entry name" value="GRAM DOMAIN CONTAINING 1B, ISOFORM E"/>
    <property type="match status" value="1"/>
</dbReference>
<evidence type="ECO:0000313" key="9">
    <source>
        <dbReference type="Proteomes" id="UP000699462"/>
    </source>
</evidence>
<dbReference type="GO" id="GO:0005789">
    <property type="term" value="C:endoplasmic reticulum membrane"/>
    <property type="evidence" value="ECO:0007669"/>
    <property type="project" value="TreeGrafter"/>
</dbReference>
<organism evidence="8 9">
    <name type="scientific">Paragonimus westermani</name>
    <dbReference type="NCBI Taxonomy" id="34504"/>
    <lineage>
        <taxon>Eukaryota</taxon>
        <taxon>Metazoa</taxon>
        <taxon>Spiralia</taxon>
        <taxon>Lophotrochozoa</taxon>
        <taxon>Platyhelminthes</taxon>
        <taxon>Trematoda</taxon>
        <taxon>Digenea</taxon>
        <taxon>Plagiorchiida</taxon>
        <taxon>Troglotremata</taxon>
        <taxon>Troglotrematidae</taxon>
        <taxon>Paragonimus</taxon>
    </lineage>
</organism>
<dbReference type="GO" id="GO:0032366">
    <property type="term" value="P:intracellular sterol transport"/>
    <property type="evidence" value="ECO:0007669"/>
    <property type="project" value="TreeGrafter"/>
</dbReference>
<dbReference type="EMBL" id="JTDF01000913">
    <property type="protein sequence ID" value="KAF8570773.1"/>
    <property type="molecule type" value="Genomic_DNA"/>
</dbReference>
<evidence type="ECO:0000256" key="6">
    <source>
        <dbReference type="SAM" id="Phobius"/>
    </source>
</evidence>
<keyword evidence="4 6" id="KW-0472">Membrane</keyword>
<feature type="compositionally biased region" description="Polar residues" evidence="5">
    <location>
        <begin position="821"/>
        <end position="836"/>
    </location>
</feature>
<feature type="transmembrane region" description="Helical" evidence="6">
    <location>
        <begin position="867"/>
        <end position="886"/>
    </location>
</feature>
<keyword evidence="9" id="KW-1185">Reference proteome</keyword>
<dbReference type="Pfam" id="PF02893">
    <property type="entry name" value="GRAM"/>
    <property type="match status" value="1"/>
</dbReference>